<comment type="caution">
    <text evidence="1">The sequence shown here is derived from an EMBL/GenBank/DDBJ whole genome shotgun (WGS) entry which is preliminary data.</text>
</comment>
<dbReference type="RefSeq" id="WP_038212317.1">
    <property type="nucleotide sequence ID" value="NZ_JRWM01000003.1"/>
</dbReference>
<name>A0ABR4YF92_9VIBR</name>
<gene>
    <name evidence="1" type="ORF">NL53_02350</name>
</gene>
<dbReference type="EMBL" id="JRWM01000003">
    <property type="protein sequence ID" value="KHA62139.1"/>
    <property type="molecule type" value="Genomic_DNA"/>
</dbReference>
<evidence type="ECO:0000313" key="2">
    <source>
        <dbReference type="Proteomes" id="UP000030520"/>
    </source>
</evidence>
<sequence length="245" mass="27048">MKFDKNTFVPRATFSAIFATLIIAPQVKAEEVQDMSDPLAVYTQAGAGWTTKGVNIKLGQSYDTGHEDTMAQHVLELKGIGGDLLGTSSQATDSVDSMRYRHFHVDTTNGRGNQIDLNWNFEAGVGNASYSLIQSLPKLGAVQLYPLAGLGLTVDESDSGYSVPSSFGLVGMYGKVELTDSIWLNYNPMYTTQLGGDDRYQQSYGFVNEAAIGYQITPRQNIRAFWNWGETLDGTDFRVEMNYQF</sequence>
<evidence type="ECO:0000313" key="1">
    <source>
        <dbReference type="EMBL" id="KHA62139.1"/>
    </source>
</evidence>
<organism evidence="1 2">
    <name type="scientific">Vibrio variabilis</name>
    <dbReference type="NCBI Taxonomy" id="990271"/>
    <lineage>
        <taxon>Bacteria</taxon>
        <taxon>Pseudomonadati</taxon>
        <taxon>Pseudomonadota</taxon>
        <taxon>Gammaproteobacteria</taxon>
        <taxon>Vibrionales</taxon>
        <taxon>Vibrionaceae</taxon>
        <taxon>Vibrio</taxon>
    </lineage>
</organism>
<reference evidence="1 2" key="1">
    <citation type="submission" date="2014-10" db="EMBL/GenBank/DDBJ databases">
        <title>Genome sequencing of Vibrio variabilis T01.</title>
        <authorList>
            <person name="Chan K.-G."/>
            <person name="Mohamad N.I."/>
        </authorList>
    </citation>
    <scope>NUCLEOTIDE SEQUENCE [LARGE SCALE GENOMIC DNA]</scope>
    <source>
        <strain evidence="1 2">T01</strain>
    </source>
</reference>
<proteinExistence type="predicted"/>
<protein>
    <recommendedName>
        <fullName evidence="3">Outer membrane protein beta-barrel domain-containing protein</fullName>
    </recommendedName>
</protein>
<dbReference type="Proteomes" id="UP000030520">
    <property type="component" value="Unassembled WGS sequence"/>
</dbReference>
<keyword evidence="2" id="KW-1185">Reference proteome</keyword>
<accession>A0ABR4YF92</accession>
<evidence type="ECO:0008006" key="3">
    <source>
        <dbReference type="Google" id="ProtNLM"/>
    </source>
</evidence>